<feature type="compositionally biased region" description="Low complexity" evidence="1">
    <location>
        <begin position="1292"/>
        <end position="1316"/>
    </location>
</feature>
<feature type="compositionally biased region" description="Polar residues" evidence="1">
    <location>
        <begin position="470"/>
        <end position="487"/>
    </location>
</feature>
<feature type="compositionally biased region" description="Basic and acidic residues" evidence="1">
    <location>
        <begin position="573"/>
        <end position="590"/>
    </location>
</feature>
<feature type="region of interest" description="Disordered" evidence="1">
    <location>
        <begin position="1111"/>
        <end position="1276"/>
    </location>
</feature>
<feature type="compositionally biased region" description="Basic and acidic residues" evidence="1">
    <location>
        <begin position="1344"/>
        <end position="1357"/>
    </location>
</feature>
<feature type="compositionally biased region" description="Polar residues" evidence="1">
    <location>
        <begin position="1319"/>
        <end position="1337"/>
    </location>
</feature>
<feature type="compositionally biased region" description="Polar residues" evidence="1">
    <location>
        <begin position="342"/>
        <end position="354"/>
    </location>
</feature>
<name>A0AAV5GN36_9BASI</name>
<feature type="compositionally biased region" description="Low complexity" evidence="1">
    <location>
        <begin position="169"/>
        <end position="186"/>
    </location>
</feature>
<evidence type="ECO:0000313" key="2">
    <source>
        <dbReference type="EMBL" id="GJN90930.1"/>
    </source>
</evidence>
<feature type="compositionally biased region" description="Acidic residues" evidence="1">
    <location>
        <begin position="489"/>
        <end position="515"/>
    </location>
</feature>
<feature type="compositionally biased region" description="Low complexity" evidence="1">
    <location>
        <begin position="418"/>
        <end position="428"/>
    </location>
</feature>
<feature type="compositionally biased region" description="Basic and acidic residues" evidence="1">
    <location>
        <begin position="1223"/>
        <end position="1245"/>
    </location>
</feature>
<evidence type="ECO:0000313" key="3">
    <source>
        <dbReference type="Proteomes" id="UP001342314"/>
    </source>
</evidence>
<feature type="compositionally biased region" description="Low complexity" evidence="1">
    <location>
        <begin position="1363"/>
        <end position="1409"/>
    </location>
</feature>
<evidence type="ECO:0000256" key="1">
    <source>
        <dbReference type="SAM" id="MobiDB-lite"/>
    </source>
</evidence>
<feature type="compositionally biased region" description="Acidic residues" evidence="1">
    <location>
        <begin position="1166"/>
        <end position="1189"/>
    </location>
</feature>
<organism evidence="2 3">
    <name type="scientific">Rhodotorula paludigena</name>
    <dbReference type="NCBI Taxonomy" id="86838"/>
    <lineage>
        <taxon>Eukaryota</taxon>
        <taxon>Fungi</taxon>
        <taxon>Dikarya</taxon>
        <taxon>Basidiomycota</taxon>
        <taxon>Pucciniomycotina</taxon>
        <taxon>Microbotryomycetes</taxon>
        <taxon>Sporidiobolales</taxon>
        <taxon>Sporidiobolaceae</taxon>
        <taxon>Rhodotorula</taxon>
    </lineage>
</organism>
<gene>
    <name evidence="2" type="ORF">Rhopal_003944-T1</name>
</gene>
<evidence type="ECO:0008006" key="4">
    <source>
        <dbReference type="Google" id="ProtNLM"/>
    </source>
</evidence>
<feature type="compositionally biased region" description="Basic and acidic residues" evidence="1">
    <location>
        <begin position="1436"/>
        <end position="1445"/>
    </location>
</feature>
<reference evidence="2 3" key="1">
    <citation type="submission" date="2021-12" db="EMBL/GenBank/DDBJ databases">
        <title>High titer production of polyol ester of fatty acids by Rhodotorula paludigena BS15 towards product separation-free biomass refinery.</title>
        <authorList>
            <person name="Mano J."/>
            <person name="Ono H."/>
            <person name="Tanaka T."/>
            <person name="Naito K."/>
            <person name="Sushida H."/>
            <person name="Ike M."/>
            <person name="Tokuyasu K."/>
            <person name="Kitaoka M."/>
        </authorList>
    </citation>
    <scope>NUCLEOTIDE SEQUENCE [LARGE SCALE GENOMIC DNA]</scope>
    <source>
        <strain evidence="2 3">BS15</strain>
    </source>
</reference>
<feature type="compositionally biased region" description="Basic and acidic residues" evidence="1">
    <location>
        <begin position="1461"/>
        <end position="1480"/>
    </location>
</feature>
<comment type="caution">
    <text evidence="2">The sequence shown here is derived from an EMBL/GenBank/DDBJ whole genome shotgun (WGS) entry which is preliminary data.</text>
</comment>
<feature type="compositionally biased region" description="Basic and acidic residues" evidence="1">
    <location>
        <begin position="118"/>
        <end position="130"/>
    </location>
</feature>
<feature type="compositionally biased region" description="Basic residues" evidence="1">
    <location>
        <begin position="1"/>
        <end position="10"/>
    </location>
</feature>
<accession>A0AAV5GN36</accession>
<protein>
    <recommendedName>
        <fullName evidence="4">Proteophosphoglycan ppg4</fullName>
    </recommendedName>
</protein>
<feature type="region of interest" description="Disordered" evidence="1">
    <location>
        <begin position="1"/>
        <end position="363"/>
    </location>
</feature>
<feature type="compositionally biased region" description="Polar residues" evidence="1">
    <location>
        <begin position="599"/>
        <end position="627"/>
    </location>
</feature>
<feature type="region of interest" description="Disordered" evidence="1">
    <location>
        <begin position="679"/>
        <end position="963"/>
    </location>
</feature>
<feature type="compositionally biased region" description="Polar residues" evidence="1">
    <location>
        <begin position="151"/>
        <end position="166"/>
    </location>
</feature>
<feature type="region of interest" description="Disordered" evidence="1">
    <location>
        <begin position="1502"/>
        <end position="1523"/>
    </location>
</feature>
<feature type="region of interest" description="Disordered" evidence="1">
    <location>
        <begin position="1292"/>
        <end position="1480"/>
    </location>
</feature>
<feature type="compositionally biased region" description="Low complexity" evidence="1">
    <location>
        <begin position="449"/>
        <end position="459"/>
    </location>
</feature>
<sequence>MTAAPRHSRIPRSALGASAAANENAPVQQHTQGKSIAAKRAATRVSAIPLAPASTLQPDRDRALAKSASQATLRIRKPSAAVEAREDTPSPDISVQHPSSDRPVDEIDEPLSRRGSKTRFDDEQAADEHVQMPTPPNSQSPPAETAMLAETSAQDSSTRSRSTSAQPKAAAPASRRTSRSPSITAADAIPTGPSHAPHVLAARRRSSISPLPPLPAPPAASTSTSASSAPAPGPSARSKKKGSKSRPRPSEILPVAPLLDAASSYSSSDEDDDPLRLLGPEQTRGRGEGKRRTSHHPPKQRPAGGKEVRWSAVPLSAEAARRGRRESQIKLEGDERLHADDSSGSVLRSTTASPASERGLVSAWSTSSVGAAAARDTDEPHMPYQSLFGDLDVAASSADSAAQFNPLPTPQSSFVAQADAAPPVDPTDLGGFDGHDAYLDQALPPPSSDAPAAGDDMIGLGLGGLGDLSQFGQSDSFVALQDPSSGSEFGDDTQEPALEQDEPSDDEGAAGDEGEMSFSYGFGAPRRTRPSYPPLSPNRTGEFDTTIAVRLQSSPVRGVGVRESSGSEEDDVEASRGRSAKEWREVKVEVDEQEPEQLPASTLRQSTPLPSSVEVNAASTPRPTISTPSNLLFSAIRAPSPALSALSALRSPHPSATPQLDFASPRVARGETLAHLLVSSPGLQQKSWTRGPAFFRSSTSPTVSPAPSPRLGPRKDQDEEQEEVALGGRERTALERSLTRGTDSLPDARGEEEPEADVAPPTPAKDRLSPVFPATSADEDERMASPAQSLRLQSGAFVSPARSASGDMIMSSPSPRPASPALSAHSLASPSVDRKKLPSTPGQLHGTDMRMASPSPARAAGSPLKARLGAAVEEGRSKLQGLLFGPRSAPEPSREDEDDEQPFAQPVSHPQAPASLADSTFTSRSDASFFSNATMTSSNRRRRRSRPSHPTLPVIEVSSTDPRAAARAAAILKVYHKYVEQGVEAVDAAEIAHAEIAAAEHDEADDEEEEELRTLLLDAEDELREHLPPARKEDDEEAPARRWTSREWRKLEQTLVELGRRQRRGTSVSSMGGVSMASESIALASVTGEDVDAELVVETFLRKVGVARKECESAATSARSQPAPPSAASLSAERASTPVHSDDNDAQEGDEQYQSPELIVKQEHFSDEDELRGDDDDCSDEDASGDLADDTFFAAPSRDRRARRTSIAHSHLPTALANPALRHLYEDTPPEKPKVPIKDFLRDESPASSQSETSDSAPFPCESTPDNLDAAPKSPSSAQRLFSYLGSFVRRSPAPAPVSPSSTRALRASSPSSPAPEMQQVQLSTSLVTPQFASTSKPFPPVPSHDKPLPHISERKILPLPPSHFSSAASSGAASPVASTSRVTLDAALDADSSNDSYTSLPSSTSTSYRQRRRNRRSSGETGRVWEAVQAIEEAESSREEEDSRIISLLQSGGSAGAKRRAAEGDLRRSLGADDKGKGKAREIEVEWRGYVEIDRELDRMMIPSGTRATDRRVSGERRASRQ</sequence>
<feature type="region of interest" description="Disordered" evidence="1">
    <location>
        <begin position="402"/>
        <end position="627"/>
    </location>
</feature>
<feature type="compositionally biased region" description="Basic and acidic residues" evidence="1">
    <location>
        <begin position="1509"/>
        <end position="1523"/>
    </location>
</feature>
<feature type="compositionally biased region" description="Polar residues" evidence="1">
    <location>
        <begin position="917"/>
        <end position="936"/>
    </location>
</feature>
<feature type="compositionally biased region" description="Basic and acidic residues" evidence="1">
    <location>
        <begin position="728"/>
        <end position="738"/>
    </location>
</feature>
<proteinExistence type="predicted"/>
<feature type="compositionally biased region" description="Low complexity" evidence="1">
    <location>
        <begin position="849"/>
        <end position="860"/>
    </location>
</feature>
<keyword evidence="3" id="KW-1185">Reference proteome</keyword>
<dbReference type="Proteomes" id="UP001342314">
    <property type="component" value="Unassembled WGS sequence"/>
</dbReference>
<feature type="compositionally biased region" description="Low complexity" evidence="1">
    <location>
        <begin position="219"/>
        <end position="236"/>
    </location>
</feature>
<feature type="compositionally biased region" description="Low complexity" evidence="1">
    <location>
        <begin position="1113"/>
        <end position="1136"/>
    </location>
</feature>
<feature type="compositionally biased region" description="Low complexity" evidence="1">
    <location>
        <begin position="819"/>
        <end position="831"/>
    </location>
</feature>
<feature type="compositionally biased region" description="Low complexity" evidence="1">
    <location>
        <begin position="13"/>
        <end position="25"/>
    </location>
</feature>
<feature type="compositionally biased region" description="Basic and acidic residues" evidence="1">
    <location>
        <begin position="319"/>
        <end position="341"/>
    </location>
</feature>
<feature type="region of interest" description="Disordered" evidence="1">
    <location>
        <begin position="1024"/>
        <end position="1043"/>
    </location>
</feature>
<feature type="compositionally biased region" description="Polar residues" evidence="1">
    <location>
        <begin position="1246"/>
        <end position="1256"/>
    </location>
</feature>
<dbReference type="EMBL" id="BQKY01000007">
    <property type="protein sequence ID" value="GJN90930.1"/>
    <property type="molecule type" value="Genomic_DNA"/>
</dbReference>
<feature type="compositionally biased region" description="Basic residues" evidence="1">
    <location>
        <begin position="237"/>
        <end position="247"/>
    </location>
</feature>